<feature type="compositionally biased region" description="Polar residues" evidence="5">
    <location>
        <begin position="122"/>
        <end position="134"/>
    </location>
</feature>
<evidence type="ECO:0000256" key="1">
    <source>
        <dbReference type="ARBA" id="ARBA00004196"/>
    </source>
</evidence>
<feature type="compositionally biased region" description="Low complexity" evidence="5">
    <location>
        <begin position="145"/>
        <end position="160"/>
    </location>
</feature>
<comment type="caution">
    <text evidence="8">The sequence shown here is derived from an EMBL/GenBank/DDBJ whole genome shotgun (WGS) entry which is preliminary data.</text>
</comment>
<keyword evidence="6" id="KW-0812">Transmembrane</keyword>
<evidence type="ECO:0000313" key="9">
    <source>
        <dbReference type="Proteomes" id="UP000281813"/>
    </source>
</evidence>
<feature type="region of interest" description="Disordered" evidence="5">
    <location>
        <begin position="122"/>
        <end position="177"/>
    </location>
</feature>
<dbReference type="Pfam" id="PF04234">
    <property type="entry name" value="CopC"/>
    <property type="match status" value="1"/>
</dbReference>
<organism evidence="8 9">
    <name type="scientific">Oceanobacillus bengalensis</name>
    <dbReference type="NCBI Taxonomy" id="1435466"/>
    <lineage>
        <taxon>Bacteria</taxon>
        <taxon>Bacillati</taxon>
        <taxon>Bacillota</taxon>
        <taxon>Bacilli</taxon>
        <taxon>Bacillales</taxon>
        <taxon>Bacillaceae</taxon>
        <taxon>Oceanobacillus</taxon>
    </lineage>
</organism>
<dbReference type="OrthoDB" id="2353937at2"/>
<dbReference type="GO" id="GO:0042597">
    <property type="term" value="C:periplasmic space"/>
    <property type="evidence" value="ECO:0007669"/>
    <property type="project" value="InterPro"/>
</dbReference>
<evidence type="ECO:0000259" key="7">
    <source>
        <dbReference type="Pfam" id="PF04234"/>
    </source>
</evidence>
<gene>
    <name evidence="8" type="ORF">D8M05_14355</name>
</gene>
<keyword evidence="3" id="KW-0732">Signal</keyword>
<feature type="transmembrane region" description="Helical" evidence="6">
    <location>
        <begin position="182"/>
        <end position="203"/>
    </location>
</feature>
<dbReference type="RefSeq" id="WP_121132974.1">
    <property type="nucleotide sequence ID" value="NZ_JBHUFK010000018.1"/>
</dbReference>
<dbReference type="GO" id="GO:0006825">
    <property type="term" value="P:copper ion transport"/>
    <property type="evidence" value="ECO:0007669"/>
    <property type="project" value="InterPro"/>
</dbReference>
<dbReference type="PANTHER" id="PTHR34820">
    <property type="entry name" value="INNER MEMBRANE PROTEIN YEBZ"/>
    <property type="match status" value="1"/>
</dbReference>
<dbReference type="Proteomes" id="UP000281813">
    <property type="component" value="Unassembled WGS sequence"/>
</dbReference>
<comment type="subcellular location">
    <subcellularLocation>
        <location evidence="1">Cell envelope</location>
    </subcellularLocation>
</comment>
<name>A0A494YV62_9BACI</name>
<keyword evidence="2" id="KW-0479">Metal-binding</keyword>
<keyword evidence="6" id="KW-0472">Membrane</keyword>
<dbReference type="PANTHER" id="PTHR34820:SF4">
    <property type="entry name" value="INNER MEMBRANE PROTEIN YEBZ"/>
    <property type="match status" value="1"/>
</dbReference>
<dbReference type="AlphaFoldDB" id="A0A494YV62"/>
<evidence type="ECO:0000256" key="5">
    <source>
        <dbReference type="SAM" id="MobiDB-lite"/>
    </source>
</evidence>
<evidence type="ECO:0000256" key="2">
    <source>
        <dbReference type="ARBA" id="ARBA00022723"/>
    </source>
</evidence>
<dbReference type="EMBL" id="RBZO01000024">
    <property type="protein sequence ID" value="RKQ14041.1"/>
    <property type="molecule type" value="Genomic_DNA"/>
</dbReference>
<accession>A0A494YV62</accession>
<evidence type="ECO:0000256" key="3">
    <source>
        <dbReference type="ARBA" id="ARBA00022729"/>
    </source>
</evidence>
<protein>
    <recommendedName>
        <fullName evidence="7">CopC domain-containing protein</fullName>
    </recommendedName>
</protein>
<keyword evidence="6" id="KW-1133">Transmembrane helix</keyword>
<dbReference type="SUPFAM" id="SSF81296">
    <property type="entry name" value="E set domains"/>
    <property type="match status" value="1"/>
</dbReference>
<dbReference type="Gene3D" id="2.60.40.1220">
    <property type="match status" value="1"/>
</dbReference>
<reference evidence="8 9" key="1">
    <citation type="journal article" date="2015" name="Antonie Van Leeuwenhoek">
        <title>Oceanobacillus bengalensis sp. nov., a bacterium isolated from seawater of the Bay of Bengal.</title>
        <authorList>
            <person name="Yongchang O."/>
            <person name="Xiang W."/>
            <person name="Wang G."/>
        </authorList>
    </citation>
    <scope>NUCLEOTIDE SEQUENCE [LARGE SCALE GENOMIC DNA]</scope>
    <source>
        <strain evidence="8 9">MCCC 1K00260</strain>
    </source>
</reference>
<dbReference type="GO" id="GO:0030313">
    <property type="term" value="C:cell envelope"/>
    <property type="evidence" value="ECO:0007669"/>
    <property type="project" value="UniProtKB-SubCell"/>
</dbReference>
<evidence type="ECO:0000256" key="6">
    <source>
        <dbReference type="SAM" id="Phobius"/>
    </source>
</evidence>
<dbReference type="GO" id="GO:0046688">
    <property type="term" value="P:response to copper ion"/>
    <property type="evidence" value="ECO:0007669"/>
    <property type="project" value="InterPro"/>
</dbReference>
<proteinExistence type="predicted"/>
<dbReference type="InterPro" id="IPR007348">
    <property type="entry name" value="CopC_dom"/>
</dbReference>
<keyword evidence="9" id="KW-1185">Reference proteome</keyword>
<evidence type="ECO:0000256" key="4">
    <source>
        <dbReference type="ARBA" id="ARBA00023008"/>
    </source>
</evidence>
<dbReference type="GO" id="GO:0005886">
    <property type="term" value="C:plasma membrane"/>
    <property type="evidence" value="ECO:0007669"/>
    <property type="project" value="TreeGrafter"/>
</dbReference>
<dbReference type="InterPro" id="IPR032694">
    <property type="entry name" value="CopC/D"/>
</dbReference>
<keyword evidence="4" id="KW-0186">Copper</keyword>
<dbReference type="GO" id="GO:0005507">
    <property type="term" value="F:copper ion binding"/>
    <property type="evidence" value="ECO:0007669"/>
    <property type="project" value="InterPro"/>
</dbReference>
<sequence>MVKVRGIYLLLVVIILFSIIPFSMASAHSVLEKATPTDGEQLEESIDSIELSFNTKIENGSTLSLVNDTGKEIQPSSVEITDNVLKAAFQDALEASTYQVNWKIVGADGHLIENQYSFTVKGSENNQSEDNGVQTKDEQTDSSSNNEELNGEEANGNELNQDSEKQTSTEQQTDDESEQSSVVSVIIIFLFIFGILLIVWMIIGKRKK</sequence>
<dbReference type="InterPro" id="IPR014756">
    <property type="entry name" value="Ig_E-set"/>
</dbReference>
<feature type="domain" description="CopC" evidence="7">
    <location>
        <begin position="28"/>
        <end position="120"/>
    </location>
</feature>
<evidence type="ECO:0000313" key="8">
    <source>
        <dbReference type="EMBL" id="RKQ14041.1"/>
    </source>
</evidence>
<dbReference type="InterPro" id="IPR014755">
    <property type="entry name" value="Cu-Rt/internalin_Ig-like"/>
</dbReference>